<keyword evidence="3" id="KW-1185">Reference proteome</keyword>
<dbReference type="RefSeq" id="WP_092546825.1">
    <property type="nucleotide sequence ID" value="NZ_BOMJ01000008.1"/>
</dbReference>
<accession>A0A1H2BXP8</accession>
<feature type="region of interest" description="Disordered" evidence="1">
    <location>
        <begin position="1"/>
        <end position="65"/>
    </location>
</feature>
<feature type="compositionally biased region" description="Polar residues" evidence="1">
    <location>
        <begin position="1"/>
        <end position="15"/>
    </location>
</feature>
<organism evidence="2 3">
    <name type="scientific">Actinoplanes derwentensis</name>
    <dbReference type="NCBI Taxonomy" id="113562"/>
    <lineage>
        <taxon>Bacteria</taxon>
        <taxon>Bacillati</taxon>
        <taxon>Actinomycetota</taxon>
        <taxon>Actinomycetes</taxon>
        <taxon>Micromonosporales</taxon>
        <taxon>Micromonosporaceae</taxon>
        <taxon>Actinoplanes</taxon>
    </lineage>
</organism>
<dbReference type="AlphaFoldDB" id="A0A1H2BXP8"/>
<reference evidence="2 3" key="1">
    <citation type="submission" date="2016-10" db="EMBL/GenBank/DDBJ databases">
        <authorList>
            <person name="de Groot N.N."/>
        </authorList>
    </citation>
    <scope>NUCLEOTIDE SEQUENCE [LARGE SCALE GENOMIC DNA]</scope>
    <source>
        <strain evidence="2 3">DSM 43941</strain>
    </source>
</reference>
<feature type="compositionally biased region" description="Basic and acidic residues" evidence="1">
    <location>
        <begin position="39"/>
        <end position="56"/>
    </location>
</feature>
<evidence type="ECO:0000313" key="3">
    <source>
        <dbReference type="Proteomes" id="UP000198688"/>
    </source>
</evidence>
<gene>
    <name evidence="2" type="ORF">SAMN04489716_4977</name>
</gene>
<protein>
    <submittedName>
        <fullName evidence="2">Uncharacterized protein</fullName>
    </submittedName>
</protein>
<proteinExistence type="predicted"/>
<evidence type="ECO:0000256" key="1">
    <source>
        <dbReference type="SAM" id="MobiDB-lite"/>
    </source>
</evidence>
<dbReference type="EMBL" id="LT629758">
    <property type="protein sequence ID" value="SDT62689.1"/>
    <property type="molecule type" value="Genomic_DNA"/>
</dbReference>
<dbReference type="Proteomes" id="UP000198688">
    <property type="component" value="Chromosome I"/>
</dbReference>
<sequence length="65" mass="6633">MPRTTTVARGTSLSHASEDGGEAADSAAGTATCGGAMAGREDRKDREREAEGERVPTRTAAGLEV</sequence>
<feature type="compositionally biased region" description="Low complexity" evidence="1">
    <location>
        <begin position="23"/>
        <end position="35"/>
    </location>
</feature>
<evidence type="ECO:0000313" key="2">
    <source>
        <dbReference type="EMBL" id="SDT62689.1"/>
    </source>
</evidence>
<name>A0A1H2BXP8_9ACTN</name>